<dbReference type="AlphaFoldDB" id="A0A103QNV9"/>
<evidence type="ECO:0008006" key="5">
    <source>
        <dbReference type="Google" id="ProtNLM"/>
    </source>
</evidence>
<dbReference type="RefSeq" id="WP_059760628.1">
    <property type="nucleotide sequence ID" value="NZ_CP013414.1"/>
</dbReference>
<protein>
    <recommendedName>
        <fullName evidence="5">DUF805 domain-containing protein</fullName>
    </recommendedName>
</protein>
<comment type="caution">
    <text evidence="3">The sequence shown here is derived from an EMBL/GenBank/DDBJ whole genome shotgun (WGS) entry which is preliminary data.</text>
</comment>
<dbReference type="PANTHER" id="PTHR34980:SF2">
    <property type="entry name" value="INNER MEMBRANE PROTEIN YHAH-RELATED"/>
    <property type="match status" value="1"/>
</dbReference>
<dbReference type="InterPro" id="IPR008523">
    <property type="entry name" value="DUF805"/>
</dbReference>
<dbReference type="Proteomes" id="UP000064029">
    <property type="component" value="Unassembled WGS sequence"/>
</dbReference>
<evidence type="ECO:0000313" key="4">
    <source>
        <dbReference type="Proteomes" id="UP000064029"/>
    </source>
</evidence>
<feature type="transmembrane region" description="Helical" evidence="2">
    <location>
        <begin position="32"/>
        <end position="51"/>
    </location>
</feature>
<accession>A0A103QNV9</accession>
<dbReference type="GO" id="GO:0005886">
    <property type="term" value="C:plasma membrane"/>
    <property type="evidence" value="ECO:0007669"/>
    <property type="project" value="TreeGrafter"/>
</dbReference>
<keyword evidence="2" id="KW-0812">Transmembrane</keyword>
<feature type="transmembrane region" description="Helical" evidence="2">
    <location>
        <begin position="57"/>
        <end position="75"/>
    </location>
</feature>
<feature type="region of interest" description="Disordered" evidence="1">
    <location>
        <begin position="117"/>
        <end position="136"/>
    </location>
</feature>
<evidence type="ECO:0000256" key="2">
    <source>
        <dbReference type="SAM" id="Phobius"/>
    </source>
</evidence>
<gene>
    <name evidence="3" type="ORF">WJ33_09330</name>
</gene>
<proteinExistence type="predicted"/>
<keyword evidence="2" id="KW-0472">Membrane</keyword>
<sequence>MRSSALHRILGAWLRGYRDALTFHGRETRRDFLAFVVLHYALGYALAHWLMDAFDRHDVPLFALSLLTLVATLSYNVRRLHDSNRSGLLCVGYFLFAAPVVIIVSLALAPVDPGNRYGPDPRTRRRSCQSEPAKKR</sequence>
<dbReference type="EMBL" id="LOXM01000283">
    <property type="protein sequence ID" value="KVG52867.1"/>
    <property type="molecule type" value="Genomic_DNA"/>
</dbReference>
<evidence type="ECO:0000313" key="3">
    <source>
        <dbReference type="EMBL" id="KVG52867.1"/>
    </source>
</evidence>
<evidence type="ECO:0000256" key="1">
    <source>
        <dbReference type="SAM" id="MobiDB-lite"/>
    </source>
</evidence>
<dbReference type="PANTHER" id="PTHR34980">
    <property type="entry name" value="INNER MEMBRANE PROTEIN-RELATED-RELATED"/>
    <property type="match status" value="1"/>
</dbReference>
<organism evidence="3 4">
    <name type="scientific">Burkholderia ubonensis</name>
    <dbReference type="NCBI Taxonomy" id="101571"/>
    <lineage>
        <taxon>Bacteria</taxon>
        <taxon>Pseudomonadati</taxon>
        <taxon>Pseudomonadota</taxon>
        <taxon>Betaproteobacteria</taxon>
        <taxon>Burkholderiales</taxon>
        <taxon>Burkholderiaceae</taxon>
        <taxon>Burkholderia</taxon>
        <taxon>Burkholderia cepacia complex</taxon>
    </lineage>
</organism>
<feature type="transmembrane region" description="Helical" evidence="2">
    <location>
        <begin position="87"/>
        <end position="109"/>
    </location>
</feature>
<dbReference type="Pfam" id="PF05656">
    <property type="entry name" value="DUF805"/>
    <property type="match status" value="1"/>
</dbReference>
<reference evidence="3 4" key="1">
    <citation type="submission" date="2015-11" db="EMBL/GenBank/DDBJ databases">
        <title>Expanding the genomic diversity of Burkholderia species for the development of highly accurate diagnostics.</title>
        <authorList>
            <person name="Sahl J."/>
            <person name="Keim P."/>
            <person name="Wagner D."/>
        </authorList>
    </citation>
    <scope>NUCLEOTIDE SEQUENCE [LARGE SCALE GENOMIC DNA]</scope>
    <source>
        <strain evidence="3 4">MSMB2036</strain>
    </source>
</reference>
<dbReference type="OrthoDB" id="9812349at2"/>
<name>A0A103QNV9_9BURK</name>
<keyword evidence="2" id="KW-1133">Transmembrane helix</keyword>